<dbReference type="SMART" id="SM00389">
    <property type="entry name" value="HOX"/>
    <property type="match status" value="1"/>
</dbReference>
<organism evidence="14 15">
    <name type="scientific">Miscanthus lutarioriparius</name>
    <dbReference type="NCBI Taxonomy" id="422564"/>
    <lineage>
        <taxon>Eukaryota</taxon>
        <taxon>Viridiplantae</taxon>
        <taxon>Streptophyta</taxon>
        <taxon>Embryophyta</taxon>
        <taxon>Tracheophyta</taxon>
        <taxon>Spermatophyta</taxon>
        <taxon>Magnoliopsida</taxon>
        <taxon>Liliopsida</taxon>
        <taxon>Poales</taxon>
        <taxon>Poaceae</taxon>
        <taxon>PACMAD clade</taxon>
        <taxon>Panicoideae</taxon>
        <taxon>Andropogonodae</taxon>
        <taxon>Andropogoneae</taxon>
        <taxon>Saccharinae</taxon>
        <taxon>Miscanthus</taxon>
    </lineage>
</organism>
<evidence type="ECO:0000256" key="4">
    <source>
        <dbReference type="ARBA" id="ARBA00023054"/>
    </source>
</evidence>
<dbReference type="InterPro" id="IPR009057">
    <property type="entry name" value="Homeodomain-like_sf"/>
</dbReference>
<evidence type="ECO:0000256" key="7">
    <source>
        <dbReference type="ARBA" id="ARBA00023163"/>
    </source>
</evidence>
<dbReference type="PANTHER" id="PTHR45654:SF110">
    <property type="entry name" value="HOMEOBOX DOMAIN-CONTAINING PROTEIN"/>
    <property type="match status" value="1"/>
</dbReference>
<evidence type="ECO:0000259" key="13">
    <source>
        <dbReference type="PROSITE" id="PS50848"/>
    </source>
</evidence>
<keyword evidence="4" id="KW-0175">Coiled coil</keyword>
<keyword evidence="6 9" id="KW-0371">Homeobox</keyword>
<evidence type="ECO:0000256" key="3">
    <source>
        <dbReference type="ARBA" id="ARBA00023015"/>
    </source>
</evidence>
<comment type="subcellular location">
    <subcellularLocation>
        <location evidence="1 9 10">Nucleus</location>
    </subcellularLocation>
</comment>
<dbReference type="OrthoDB" id="684146at2759"/>
<evidence type="ECO:0000256" key="1">
    <source>
        <dbReference type="ARBA" id="ARBA00004123"/>
    </source>
</evidence>
<dbReference type="InterPro" id="IPR002913">
    <property type="entry name" value="START_lipid-bd_dom"/>
</dbReference>
<evidence type="ECO:0000256" key="2">
    <source>
        <dbReference type="ARBA" id="ARBA00006789"/>
    </source>
</evidence>
<feature type="domain" description="START" evidence="13">
    <location>
        <begin position="195"/>
        <end position="450"/>
    </location>
</feature>
<keyword evidence="7" id="KW-0804">Transcription</keyword>
<evidence type="ECO:0000259" key="12">
    <source>
        <dbReference type="PROSITE" id="PS50071"/>
    </source>
</evidence>
<evidence type="ECO:0000256" key="10">
    <source>
        <dbReference type="RuleBase" id="RU000682"/>
    </source>
</evidence>
<dbReference type="Pfam" id="PF01852">
    <property type="entry name" value="START"/>
    <property type="match status" value="1"/>
</dbReference>
<evidence type="ECO:0000313" key="15">
    <source>
        <dbReference type="Proteomes" id="UP000604825"/>
    </source>
</evidence>
<evidence type="ECO:0000256" key="5">
    <source>
        <dbReference type="ARBA" id="ARBA00023125"/>
    </source>
</evidence>
<dbReference type="CDD" id="cd00086">
    <property type="entry name" value="homeodomain"/>
    <property type="match status" value="1"/>
</dbReference>
<evidence type="ECO:0000313" key="14">
    <source>
        <dbReference type="EMBL" id="CAD6220230.1"/>
    </source>
</evidence>
<dbReference type="PROSITE" id="PS50071">
    <property type="entry name" value="HOMEOBOX_2"/>
    <property type="match status" value="1"/>
</dbReference>
<evidence type="ECO:0000256" key="6">
    <source>
        <dbReference type="ARBA" id="ARBA00023155"/>
    </source>
</evidence>
<dbReference type="Pfam" id="PF25797">
    <property type="entry name" value="PDF2_C"/>
    <property type="match status" value="1"/>
</dbReference>
<dbReference type="GO" id="GO:0008289">
    <property type="term" value="F:lipid binding"/>
    <property type="evidence" value="ECO:0007669"/>
    <property type="project" value="InterPro"/>
</dbReference>
<dbReference type="Gene3D" id="1.10.10.60">
    <property type="entry name" value="Homeodomain-like"/>
    <property type="match status" value="1"/>
</dbReference>
<dbReference type="GO" id="GO:0005634">
    <property type="term" value="C:nucleus"/>
    <property type="evidence" value="ECO:0007669"/>
    <property type="project" value="UniProtKB-SubCell"/>
</dbReference>
<accession>A0A811NDC3</accession>
<sequence>MEEEGHKVNDYTNEDTDYTDDEDYNDEDYTPEFETASKRQKRHTPEQIQELRAAFQRYDHPDQPTRRVLGAKIGLQARQVQYWFQNQRSQMQAKALVHNSKVFQHENAVLMAENVSLRQAILTKSCFTCGGATVPIELTAENRRLVMENARLRDENMRATALLNQILLSVPPAERPPVITSGRPAVLSASEGARRADRAARLRAHAEAAMDQFLLLATKGEPLWLPTPDGEVLSYLGYQKRALPVHHGFCPDDEFVVEATRETGMVRASAGAAYLVAILTDAKCWSEMFPSIVAGVTARSDAAIFSGNFGSRIQLMTAELLVQSPRLLNRRINFLRYTKPVAEGQWAVMDVSVDAILGPPGSRIIAEAAVANNTVVPASYTGWRLLPSGCLVEDMPNGYCKASAITWVVHAEYDETTVPTMFRPLFRSGKALGAHRWLASLRRKCEYLAALHSSQVPRNDNTAAAISSMGKRGILKLAQRMMAVFYSAVSGPVTQPSSNLYEWPASTGTGSGSTDAAVRMVTWKKAGSVADLVLSASTTVWLPNTPPQLVFQYLCDGQRRGEWDAFANGAAVTELCSVATGHLHGNAVSVLNSNVTDGIDSKKVLILQQACTDASCSMVVYAPVEEDSMRAVINSGDHASIFLLPSGFAVLPDGHGRARHAPSSSSAVVGRDNTAGSLLTVACQALLPGSSPSDNHVTAEAFDDVGKLLCRALKKIKAAVKANIVIPA</sequence>
<protein>
    <submittedName>
        <fullName evidence="14">Uncharacterized protein</fullName>
    </submittedName>
</protein>
<proteinExistence type="inferred from homology"/>
<keyword evidence="15" id="KW-1185">Reference proteome</keyword>
<comment type="similarity">
    <text evidence="2">Belongs to the HD-ZIP homeobox family. Class IV subfamily.</text>
</comment>
<dbReference type="AlphaFoldDB" id="A0A811NDC3"/>
<feature type="DNA-binding region" description="Homeobox" evidence="9">
    <location>
        <begin position="36"/>
        <end position="95"/>
    </location>
</feature>
<dbReference type="InterPro" id="IPR042160">
    <property type="entry name" value="HD-Zip_IV"/>
</dbReference>
<dbReference type="SUPFAM" id="SSF55961">
    <property type="entry name" value="Bet v1-like"/>
    <property type="match status" value="2"/>
</dbReference>
<dbReference type="InterPro" id="IPR001356">
    <property type="entry name" value="HD"/>
</dbReference>
<dbReference type="InterPro" id="IPR057993">
    <property type="entry name" value="HD-Zip_IV_C"/>
</dbReference>
<keyword evidence="5 9" id="KW-0238">DNA-binding</keyword>
<feature type="compositionally biased region" description="Acidic residues" evidence="11">
    <location>
        <begin position="12"/>
        <end position="31"/>
    </location>
</feature>
<comment type="caution">
    <text evidence="14">The sequence shown here is derived from an EMBL/GenBank/DDBJ whole genome shotgun (WGS) entry which is preliminary data.</text>
</comment>
<keyword evidence="3" id="KW-0805">Transcription regulation</keyword>
<evidence type="ECO:0000256" key="11">
    <source>
        <dbReference type="SAM" id="MobiDB-lite"/>
    </source>
</evidence>
<dbReference type="Proteomes" id="UP000604825">
    <property type="component" value="Unassembled WGS sequence"/>
</dbReference>
<dbReference type="EMBL" id="CAJGYO010000003">
    <property type="protein sequence ID" value="CAD6220230.1"/>
    <property type="molecule type" value="Genomic_DNA"/>
</dbReference>
<dbReference type="PANTHER" id="PTHR45654">
    <property type="entry name" value="HOMEOBOX-LEUCINE ZIPPER PROTEIN MERISTEM L1"/>
    <property type="match status" value="1"/>
</dbReference>
<dbReference type="Pfam" id="PF00046">
    <property type="entry name" value="Homeodomain"/>
    <property type="match status" value="1"/>
</dbReference>
<feature type="region of interest" description="Disordered" evidence="11">
    <location>
        <begin position="1"/>
        <end position="45"/>
    </location>
</feature>
<keyword evidence="8 9" id="KW-0539">Nucleus</keyword>
<name>A0A811NDC3_9POAL</name>
<evidence type="ECO:0000256" key="9">
    <source>
        <dbReference type="PROSITE-ProRule" id="PRU00108"/>
    </source>
</evidence>
<gene>
    <name evidence="14" type="ORF">NCGR_LOCUS13779</name>
</gene>
<evidence type="ECO:0000256" key="8">
    <source>
        <dbReference type="ARBA" id="ARBA00023242"/>
    </source>
</evidence>
<dbReference type="PROSITE" id="PS50848">
    <property type="entry name" value="START"/>
    <property type="match status" value="1"/>
</dbReference>
<dbReference type="SUPFAM" id="SSF46689">
    <property type="entry name" value="Homeodomain-like"/>
    <property type="match status" value="1"/>
</dbReference>
<feature type="domain" description="Homeobox" evidence="12">
    <location>
        <begin position="34"/>
        <end position="94"/>
    </location>
</feature>
<dbReference type="GO" id="GO:0003677">
    <property type="term" value="F:DNA binding"/>
    <property type="evidence" value="ECO:0007669"/>
    <property type="project" value="UniProtKB-UniRule"/>
</dbReference>
<reference evidence="14" key="1">
    <citation type="submission" date="2020-10" db="EMBL/GenBank/DDBJ databases">
        <authorList>
            <person name="Han B."/>
            <person name="Lu T."/>
            <person name="Zhao Q."/>
            <person name="Huang X."/>
            <person name="Zhao Y."/>
        </authorList>
    </citation>
    <scope>NUCLEOTIDE SEQUENCE</scope>
</reference>